<dbReference type="AlphaFoldDB" id="A0A3N4ME34"/>
<gene>
    <name evidence="4" type="ORF">EG028_06645</name>
</gene>
<dbReference type="SMART" id="SM00342">
    <property type="entry name" value="HTH_ARAC"/>
    <property type="match status" value="1"/>
</dbReference>
<dbReference type="PANTHER" id="PTHR47893:SF1">
    <property type="entry name" value="REGULATORY PROTEIN PCHR"/>
    <property type="match status" value="1"/>
</dbReference>
<dbReference type="GO" id="GO:0043565">
    <property type="term" value="F:sequence-specific DNA binding"/>
    <property type="evidence" value="ECO:0007669"/>
    <property type="project" value="InterPro"/>
</dbReference>
<dbReference type="PROSITE" id="PS01124">
    <property type="entry name" value="HTH_ARAC_FAMILY_2"/>
    <property type="match status" value="1"/>
</dbReference>
<dbReference type="InterPro" id="IPR018060">
    <property type="entry name" value="HTH_AraC"/>
</dbReference>
<dbReference type="OrthoDB" id="637213at2"/>
<dbReference type="SUPFAM" id="SSF46689">
    <property type="entry name" value="Homeodomain-like"/>
    <property type="match status" value="1"/>
</dbReference>
<comment type="caution">
    <text evidence="4">The sequence shown here is derived from an EMBL/GenBank/DDBJ whole genome shotgun (WGS) entry which is preliminary data.</text>
</comment>
<dbReference type="PANTHER" id="PTHR47893">
    <property type="entry name" value="REGULATORY PROTEIN PCHR"/>
    <property type="match status" value="1"/>
</dbReference>
<evidence type="ECO:0000256" key="2">
    <source>
        <dbReference type="ARBA" id="ARBA00023163"/>
    </source>
</evidence>
<accession>A0A3N4ME34</accession>
<evidence type="ECO:0000256" key="1">
    <source>
        <dbReference type="ARBA" id="ARBA00023015"/>
    </source>
</evidence>
<keyword evidence="1" id="KW-0805">Transcription regulation</keyword>
<reference evidence="5" key="1">
    <citation type="submission" date="2018-11" db="EMBL/GenBank/DDBJ databases">
        <title>Chitinophaga lutea sp.nov., isolate from arsenic contaminated soil.</title>
        <authorList>
            <person name="Zong Y."/>
        </authorList>
    </citation>
    <scope>NUCLEOTIDE SEQUENCE [LARGE SCALE GENOMIC DNA]</scope>
    <source>
        <strain evidence="5">YLT18</strain>
    </source>
</reference>
<dbReference type="EMBL" id="RMBX01000003">
    <property type="protein sequence ID" value="RPD41838.1"/>
    <property type="molecule type" value="Genomic_DNA"/>
</dbReference>
<organism evidence="4 5">
    <name type="scientific">Chitinophaga barathri</name>
    <dbReference type="NCBI Taxonomy" id="1647451"/>
    <lineage>
        <taxon>Bacteria</taxon>
        <taxon>Pseudomonadati</taxon>
        <taxon>Bacteroidota</taxon>
        <taxon>Chitinophagia</taxon>
        <taxon>Chitinophagales</taxon>
        <taxon>Chitinophagaceae</taxon>
        <taxon>Chitinophaga</taxon>
    </lineage>
</organism>
<dbReference type="Pfam" id="PF12833">
    <property type="entry name" value="HTH_18"/>
    <property type="match status" value="1"/>
</dbReference>
<sequence>MENQPLPVRDMWIDREETSEALPVATIPGEFLAELLKCAIVDYKEDECHRIITQQIPLGPLSVWYQKVHPKKDMKLRPQTPFRNLILHFMMGSDVIALIKEDRPVLLGSGFMDLFNLTSYPNEAPLQKDQDFTSFHLNIQPKKVKELVKMYPEVAWLKDKKVMQTNGQVNMDSQLINDVCLMAIRDIITCRYIGDAAHFYLLRQSVNILAVFHKLMDKPAHGLSENNLQKINECFSFLKMYYVGQHSVKQLAAMFGINARVLHEGFEAVFGCTPGQFQFDRRMWLAYKAMMETKASFETIAELSGFKSARSFRISFRRYYKCDPVWLVRAQ</sequence>
<keyword evidence="2" id="KW-0804">Transcription</keyword>
<dbReference type="Proteomes" id="UP000279089">
    <property type="component" value="Unassembled WGS sequence"/>
</dbReference>
<dbReference type="GO" id="GO:0003700">
    <property type="term" value="F:DNA-binding transcription factor activity"/>
    <property type="evidence" value="ECO:0007669"/>
    <property type="project" value="InterPro"/>
</dbReference>
<evidence type="ECO:0000313" key="5">
    <source>
        <dbReference type="Proteomes" id="UP000279089"/>
    </source>
</evidence>
<proteinExistence type="predicted"/>
<protein>
    <submittedName>
        <fullName evidence="4">AraC family transcriptional regulator</fullName>
    </submittedName>
</protein>
<name>A0A3N4ME34_9BACT</name>
<evidence type="ECO:0000313" key="4">
    <source>
        <dbReference type="EMBL" id="RPD41838.1"/>
    </source>
</evidence>
<evidence type="ECO:0000259" key="3">
    <source>
        <dbReference type="PROSITE" id="PS01124"/>
    </source>
</evidence>
<dbReference type="InterPro" id="IPR009057">
    <property type="entry name" value="Homeodomain-like_sf"/>
</dbReference>
<keyword evidence="5" id="KW-1185">Reference proteome</keyword>
<dbReference type="InterPro" id="IPR053142">
    <property type="entry name" value="PchR_regulatory_protein"/>
</dbReference>
<dbReference type="RefSeq" id="WP_120514776.1">
    <property type="nucleotide sequence ID" value="NZ_QXZY01000002.1"/>
</dbReference>
<dbReference type="Gene3D" id="1.10.10.60">
    <property type="entry name" value="Homeodomain-like"/>
    <property type="match status" value="1"/>
</dbReference>
<feature type="domain" description="HTH araC/xylS-type" evidence="3">
    <location>
        <begin position="232"/>
        <end position="330"/>
    </location>
</feature>